<protein>
    <submittedName>
        <fullName evidence="2">Curli assembly protein CsgG</fullName>
    </submittedName>
</protein>
<proteinExistence type="predicted"/>
<gene>
    <name evidence="2" type="ORF">C5Y93_06450</name>
</gene>
<dbReference type="RefSeq" id="WP_105334587.1">
    <property type="nucleotide sequence ID" value="NZ_PUHZ01000007.1"/>
</dbReference>
<dbReference type="InterPro" id="IPR005534">
    <property type="entry name" value="Curli_assmbl/transp-comp_CsgG"/>
</dbReference>
<dbReference type="Pfam" id="PF03783">
    <property type="entry name" value="CsgG"/>
    <property type="match status" value="1"/>
</dbReference>
<dbReference type="OrthoDB" id="278331at2"/>
<sequence length="320" mass="33583">MRKFSFGVILALLVVCSAGALQAQDVVYPTAIFPFQERGADVKGLGTQVSDLLFASLVADPSMYLVDREDMAKILQEQELSVSGLVNPTEAVQVGQLTGAKLIVTGSVIQAGDKLVLVAKVIGAETSRVAGASIKGKVDQDIDELVESLAAEIVKEIGENSEQLVPKVVPKSDRIATLKEKLGEATRPVVSVSIDERHVGRATIDPAAETEMTLILQELGFEVVDAKAGAKDAAAIKIVGEGFSEFSARAGSLAPVKARVEIKAIDAKTGTIIAIDRQTSVVVDINEQIAGKSALQLAAATIAERMIPKLVKSSDAKAGK</sequence>
<dbReference type="EMBL" id="PUHZ01000007">
    <property type="protein sequence ID" value="PQO46789.1"/>
    <property type="molecule type" value="Genomic_DNA"/>
</dbReference>
<evidence type="ECO:0000313" key="3">
    <source>
        <dbReference type="Proteomes" id="UP000237819"/>
    </source>
</evidence>
<feature type="chain" id="PRO_5015430040" evidence="1">
    <location>
        <begin position="24"/>
        <end position="320"/>
    </location>
</feature>
<dbReference type="Gene3D" id="3.40.50.10610">
    <property type="entry name" value="ABC-type transport auxiliary lipoprotein component"/>
    <property type="match status" value="1"/>
</dbReference>
<reference evidence="2 3" key="1">
    <citation type="submission" date="2018-02" db="EMBL/GenBank/DDBJ databases">
        <title>Comparative genomes isolates from brazilian mangrove.</title>
        <authorList>
            <person name="Araujo J.E."/>
            <person name="Taketani R.G."/>
            <person name="Silva M.C.P."/>
            <person name="Loureco M.V."/>
            <person name="Andreote F.D."/>
        </authorList>
    </citation>
    <scope>NUCLEOTIDE SEQUENCE [LARGE SCALE GENOMIC DNA]</scope>
    <source>
        <strain evidence="2 3">Nap-Phe MGV</strain>
    </source>
</reference>
<accession>A0A2S8GQS6</accession>
<evidence type="ECO:0000256" key="1">
    <source>
        <dbReference type="SAM" id="SignalP"/>
    </source>
</evidence>
<dbReference type="AlphaFoldDB" id="A0A2S8GQS6"/>
<keyword evidence="1" id="KW-0732">Signal</keyword>
<organism evidence="2 3">
    <name type="scientific">Blastopirellula marina</name>
    <dbReference type="NCBI Taxonomy" id="124"/>
    <lineage>
        <taxon>Bacteria</taxon>
        <taxon>Pseudomonadati</taxon>
        <taxon>Planctomycetota</taxon>
        <taxon>Planctomycetia</taxon>
        <taxon>Pirellulales</taxon>
        <taxon>Pirellulaceae</taxon>
        <taxon>Blastopirellula</taxon>
    </lineage>
</organism>
<evidence type="ECO:0000313" key="2">
    <source>
        <dbReference type="EMBL" id="PQO46789.1"/>
    </source>
</evidence>
<dbReference type="GO" id="GO:0030288">
    <property type="term" value="C:outer membrane-bounded periplasmic space"/>
    <property type="evidence" value="ECO:0007669"/>
    <property type="project" value="InterPro"/>
</dbReference>
<dbReference type="Proteomes" id="UP000237819">
    <property type="component" value="Unassembled WGS sequence"/>
</dbReference>
<comment type="caution">
    <text evidence="2">The sequence shown here is derived from an EMBL/GenBank/DDBJ whole genome shotgun (WGS) entry which is preliminary data.</text>
</comment>
<name>A0A2S8GQS6_9BACT</name>
<feature type="signal peptide" evidence="1">
    <location>
        <begin position="1"/>
        <end position="23"/>
    </location>
</feature>